<accession>A0A653AIV7</accession>
<evidence type="ECO:0000313" key="1">
    <source>
        <dbReference type="EMBL" id="VBB47716.1"/>
    </source>
</evidence>
<protein>
    <submittedName>
        <fullName evidence="1">Putative integron gene cassette protein</fullName>
    </submittedName>
</protein>
<dbReference type="AlphaFoldDB" id="A0A653AIV7"/>
<proteinExistence type="predicted"/>
<sequence>MDTNGLIDIIRRRLALPPEDFEQIAANPKYQRLFANALKASSYQLIAEVVQSEGCHSGHVVGQRLVFDSSGNLLTRESPERICAFLMPNLTTLINAFFENLMNGRDPNEVMFNRTGCFDVGPACGGWGHVVVEMRAEIRPSSRPLEPVRK</sequence>
<dbReference type="EMBL" id="UPXX01000032">
    <property type="protein sequence ID" value="VBB47716.1"/>
    <property type="molecule type" value="Genomic_DNA"/>
</dbReference>
<reference evidence="1" key="1">
    <citation type="submission" date="2018-07" db="EMBL/GenBank/DDBJ databases">
        <authorList>
            <consortium name="Genoscope - CEA"/>
            <person name="William W."/>
        </authorList>
    </citation>
    <scope>NUCLEOTIDE SEQUENCE</scope>
    <source>
        <strain evidence="1">IK1</strain>
    </source>
</reference>
<name>A0A653AIV7_UNCDX</name>
<gene>
    <name evidence="1" type="ORF">TRIP_B50511</name>
</gene>
<organism evidence="1">
    <name type="scientific">Uncultured Desulfatiglans sp</name>
    <dbReference type="NCBI Taxonomy" id="1748965"/>
    <lineage>
        <taxon>Bacteria</taxon>
        <taxon>Pseudomonadati</taxon>
        <taxon>Thermodesulfobacteriota</taxon>
        <taxon>Desulfobacteria</taxon>
        <taxon>Desulfatiglandales</taxon>
        <taxon>Desulfatiglandaceae</taxon>
        <taxon>Desulfatiglans</taxon>
        <taxon>environmental samples</taxon>
    </lineage>
</organism>